<keyword evidence="2" id="KW-1185">Reference proteome</keyword>
<accession>A0AAV2Z7H6</accession>
<protein>
    <submittedName>
        <fullName evidence="1">Uncharacterized protein</fullName>
    </submittedName>
</protein>
<dbReference type="EMBL" id="DAKRPA010000051">
    <property type="protein sequence ID" value="DBA01263.1"/>
    <property type="molecule type" value="Genomic_DNA"/>
</dbReference>
<name>A0AAV2Z7H6_9STRA</name>
<reference evidence="1" key="2">
    <citation type="journal article" date="2023" name="Microbiol Resour">
        <title>Decontamination and Annotation of the Draft Genome Sequence of the Oomycete Lagenidium giganteum ARSEF 373.</title>
        <authorList>
            <person name="Morgan W.R."/>
            <person name="Tartar A."/>
        </authorList>
    </citation>
    <scope>NUCLEOTIDE SEQUENCE</scope>
    <source>
        <strain evidence="1">ARSEF 373</strain>
    </source>
</reference>
<dbReference type="AlphaFoldDB" id="A0AAV2Z7H6"/>
<comment type="caution">
    <text evidence="1">The sequence shown here is derived from an EMBL/GenBank/DDBJ whole genome shotgun (WGS) entry which is preliminary data.</text>
</comment>
<evidence type="ECO:0000313" key="2">
    <source>
        <dbReference type="Proteomes" id="UP001146120"/>
    </source>
</evidence>
<dbReference type="Proteomes" id="UP001146120">
    <property type="component" value="Unassembled WGS sequence"/>
</dbReference>
<gene>
    <name evidence="1" type="ORF">N0F65_010855</name>
</gene>
<reference evidence="1" key="1">
    <citation type="submission" date="2022-11" db="EMBL/GenBank/DDBJ databases">
        <authorList>
            <person name="Morgan W.R."/>
            <person name="Tartar A."/>
        </authorList>
    </citation>
    <scope>NUCLEOTIDE SEQUENCE</scope>
    <source>
        <strain evidence="1">ARSEF 373</strain>
    </source>
</reference>
<sequence>MQKYTPYEVLKMIIEENMREIQAQERCSLSKSTPESISTNNEKRLPPSLKLCPFRQRLRTPCVRPATDPVTTLVNAACFKKTYATVASRKKQSYRRTSCSKPETPTAINLTIVAQPGVVEAVGVEGVVGVAEVLILAPW</sequence>
<proteinExistence type="predicted"/>
<organism evidence="1 2">
    <name type="scientific">Lagenidium giganteum</name>
    <dbReference type="NCBI Taxonomy" id="4803"/>
    <lineage>
        <taxon>Eukaryota</taxon>
        <taxon>Sar</taxon>
        <taxon>Stramenopiles</taxon>
        <taxon>Oomycota</taxon>
        <taxon>Peronosporomycetes</taxon>
        <taxon>Pythiales</taxon>
        <taxon>Pythiaceae</taxon>
    </lineage>
</organism>
<evidence type="ECO:0000313" key="1">
    <source>
        <dbReference type="EMBL" id="DBA01263.1"/>
    </source>
</evidence>